<evidence type="ECO:0000256" key="3">
    <source>
        <dbReference type="ARBA" id="ARBA00022989"/>
    </source>
</evidence>
<dbReference type="Pfam" id="PF04061">
    <property type="entry name" value="ORMDL"/>
    <property type="match status" value="1"/>
</dbReference>
<evidence type="ECO:0000256" key="5">
    <source>
        <dbReference type="SAM" id="MobiDB-lite"/>
    </source>
</evidence>
<organism evidence="7 8">
    <name type="scientific">Dacryopinax primogenitus (strain DJM 731)</name>
    <name type="common">Brown rot fungus</name>
    <dbReference type="NCBI Taxonomy" id="1858805"/>
    <lineage>
        <taxon>Eukaryota</taxon>
        <taxon>Fungi</taxon>
        <taxon>Dikarya</taxon>
        <taxon>Basidiomycota</taxon>
        <taxon>Agaricomycotina</taxon>
        <taxon>Dacrymycetes</taxon>
        <taxon>Dacrymycetales</taxon>
        <taxon>Dacrymycetaceae</taxon>
        <taxon>Dacryopinax</taxon>
    </lineage>
</organism>
<evidence type="ECO:0000256" key="2">
    <source>
        <dbReference type="ARBA" id="ARBA00022692"/>
    </source>
</evidence>
<comment type="subcellular location">
    <subcellularLocation>
        <location evidence="1">Membrane</location>
        <topology evidence="1">Multi-pass membrane protein</topology>
    </subcellularLocation>
</comment>
<feature type="region of interest" description="Disordered" evidence="5">
    <location>
        <begin position="25"/>
        <end position="44"/>
    </location>
</feature>
<dbReference type="GeneID" id="63682801"/>
<dbReference type="HOGENOM" id="CLU_072117_1_1_1"/>
<feature type="region of interest" description="Disordered" evidence="5">
    <location>
        <begin position="216"/>
        <end position="250"/>
    </location>
</feature>
<dbReference type="InterPro" id="IPR007203">
    <property type="entry name" value="ORMDL"/>
</dbReference>
<dbReference type="RefSeq" id="XP_040633244.1">
    <property type="nucleotide sequence ID" value="XM_040767739.1"/>
</dbReference>
<accession>M5GCQ0</accession>
<evidence type="ECO:0000256" key="6">
    <source>
        <dbReference type="SAM" id="Phobius"/>
    </source>
</evidence>
<keyword evidence="4 6" id="KW-0472">Membrane</keyword>
<dbReference type="GO" id="GO:0005789">
    <property type="term" value="C:endoplasmic reticulum membrane"/>
    <property type="evidence" value="ECO:0007669"/>
    <property type="project" value="InterPro"/>
</dbReference>
<dbReference type="OMA" id="MTQQISW"/>
<keyword evidence="2 6" id="KW-0812">Transmembrane</keyword>
<evidence type="ECO:0000313" key="8">
    <source>
        <dbReference type="Proteomes" id="UP000030653"/>
    </source>
</evidence>
<sequence length="250" mass="27508">MPSSRVIPTLNLPIATTTASAANLPSSASASHHHHHVKGRQRSASIVTVEPVGGDSLEEMLDQNAYKNINSEWVNYKGAWVIHPVLVICGKILVDVIPGMHQDASWTIVNLSYLLISYIMFHCVTGIPFDPDSHGGAYDDLTLWEQIDEGAQYTPSKKWLICVPIALFLISTHYTHYNPWLFAINFTALLVVLFPKLPQLHRQRIRFLSRPGYTSGAATPATGTPTPIPSPRLAPAGTPPDFVTLQGKLR</sequence>
<gene>
    <name evidence="7" type="ORF">DACRYDRAFT_103296</name>
</gene>
<dbReference type="AlphaFoldDB" id="M5GCQ0"/>
<reference evidence="7 8" key="1">
    <citation type="journal article" date="2012" name="Science">
        <title>The Paleozoic origin of enzymatic lignin decomposition reconstructed from 31 fungal genomes.</title>
        <authorList>
            <person name="Floudas D."/>
            <person name="Binder M."/>
            <person name="Riley R."/>
            <person name="Barry K."/>
            <person name="Blanchette R.A."/>
            <person name="Henrissat B."/>
            <person name="Martinez A.T."/>
            <person name="Otillar R."/>
            <person name="Spatafora J.W."/>
            <person name="Yadav J.S."/>
            <person name="Aerts A."/>
            <person name="Benoit I."/>
            <person name="Boyd A."/>
            <person name="Carlson A."/>
            <person name="Copeland A."/>
            <person name="Coutinho P.M."/>
            <person name="de Vries R.P."/>
            <person name="Ferreira P."/>
            <person name="Findley K."/>
            <person name="Foster B."/>
            <person name="Gaskell J."/>
            <person name="Glotzer D."/>
            <person name="Gorecki P."/>
            <person name="Heitman J."/>
            <person name="Hesse C."/>
            <person name="Hori C."/>
            <person name="Igarashi K."/>
            <person name="Jurgens J.A."/>
            <person name="Kallen N."/>
            <person name="Kersten P."/>
            <person name="Kohler A."/>
            <person name="Kuees U."/>
            <person name="Kumar T.K.A."/>
            <person name="Kuo A."/>
            <person name="LaButti K."/>
            <person name="Larrondo L.F."/>
            <person name="Lindquist E."/>
            <person name="Ling A."/>
            <person name="Lombard V."/>
            <person name="Lucas S."/>
            <person name="Lundell T."/>
            <person name="Martin R."/>
            <person name="McLaughlin D.J."/>
            <person name="Morgenstern I."/>
            <person name="Morin E."/>
            <person name="Murat C."/>
            <person name="Nagy L.G."/>
            <person name="Nolan M."/>
            <person name="Ohm R.A."/>
            <person name="Patyshakuliyeva A."/>
            <person name="Rokas A."/>
            <person name="Ruiz-Duenas F.J."/>
            <person name="Sabat G."/>
            <person name="Salamov A."/>
            <person name="Samejima M."/>
            <person name="Schmutz J."/>
            <person name="Slot J.C."/>
            <person name="St John F."/>
            <person name="Stenlid J."/>
            <person name="Sun H."/>
            <person name="Sun S."/>
            <person name="Syed K."/>
            <person name="Tsang A."/>
            <person name="Wiebenga A."/>
            <person name="Young D."/>
            <person name="Pisabarro A."/>
            <person name="Eastwood D.C."/>
            <person name="Martin F."/>
            <person name="Cullen D."/>
            <person name="Grigoriev I.V."/>
            <person name="Hibbett D.S."/>
        </authorList>
    </citation>
    <scope>NUCLEOTIDE SEQUENCE [LARGE SCALE GENOMIC DNA]</scope>
    <source>
        <strain evidence="7 8">DJM-731 SS1</strain>
    </source>
</reference>
<evidence type="ECO:0000256" key="4">
    <source>
        <dbReference type="ARBA" id="ARBA00023136"/>
    </source>
</evidence>
<feature type="transmembrane region" description="Helical" evidence="6">
    <location>
        <begin position="180"/>
        <end position="197"/>
    </location>
</feature>
<evidence type="ECO:0000256" key="1">
    <source>
        <dbReference type="ARBA" id="ARBA00004141"/>
    </source>
</evidence>
<feature type="compositionally biased region" description="Low complexity" evidence="5">
    <location>
        <begin position="216"/>
        <end position="225"/>
    </location>
</feature>
<dbReference type="PANTHER" id="PTHR12665">
    <property type="entry name" value="ORMDL PROTEINS"/>
    <property type="match status" value="1"/>
</dbReference>
<dbReference type="OrthoDB" id="1932233at2759"/>
<keyword evidence="3 6" id="KW-1133">Transmembrane helix</keyword>
<name>M5GCQ0_DACPD</name>
<dbReference type="EMBL" id="JH795855">
    <property type="protein sequence ID" value="EJU06350.1"/>
    <property type="molecule type" value="Genomic_DNA"/>
</dbReference>
<keyword evidence="8" id="KW-1185">Reference proteome</keyword>
<protein>
    <submittedName>
        <fullName evidence="7">Orm1 type endoplasmic reticulum protein</fullName>
    </submittedName>
</protein>
<evidence type="ECO:0000313" key="7">
    <source>
        <dbReference type="EMBL" id="EJU06350.1"/>
    </source>
</evidence>
<dbReference type="STRING" id="1858805.M5GCQ0"/>
<dbReference type="Proteomes" id="UP000030653">
    <property type="component" value="Unassembled WGS sequence"/>
</dbReference>
<proteinExistence type="predicted"/>
<feature type="compositionally biased region" description="Basic residues" evidence="5">
    <location>
        <begin position="31"/>
        <end position="41"/>
    </location>
</feature>